<evidence type="ECO:0000313" key="1">
    <source>
        <dbReference type="EMBL" id="QJC54939.1"/>
    </source>
</evidence>
<name>A0A6H2H505_9BURK</name>
<dbReference type="KEGG" id="pvac:HC248_00202"/>
<protein>
    <submittedName>
        <fullName evidence="1">Uncharacterized protein</fullName>
    </submittedName>
</protein>
<reference evidence="1 2" key="1">
    <citation type="submission" date="2020-04" db="EMBL/GenBank/DDBJ databases">
        <title>Complete genome of a Psychrophilic, Marine, Gas Vacuolate Bacterium Polaromonas vacuolata KCTC 22033T.</title>
        <authorList>
            <person name="Hwang K."/>
            <person name="Kim K.M."/>
        </authorList>
    </citation>
    <scope>NUCLEOTIDE SEQUENCE [LARGE SCALE GENOMIC DNA]</scope>
    <source>
        <strain evidence="1 2">KCTC 22033</strain>
    </source>
</reference>
<dbReference type="EMBL" id="CP051461">
    <property type="protein sequence ID" value="QJC54939.1"/>
    <property type="molecule type" value="Genomic_DNA"/>
</dbReference>
<evidence type="ECO:0000313" key="2">
    <source>
        <dbReference type="Proteomes" id="UP000502041"/>
    </source>
</evidence>
<gene>
    <name evidence="1" type="ORF">HC248_00202</name>
</gene>
<sequence>MSLPETNIDLIISKNKEIIQQAQAALERGREILNSTGMNVAVDFQKMTSLLSVEQKKMMGGFKLEVQPYADRTLTVP</sequence>
<dbReference type="RefSeq" id="WP_168920867.1">
    <property type="nucleotide sequence ID" value="NZ_CP051461.1"/>
</dbReference>
<keyword evidence="2" id="KW-1185">Reference proteome</keyword>
<dbReference type="Proteomes" id="UP000502041">
    <property type="component" value="Chromosome"/>
</dbReference>
<proteinExistence type="predicted"/>
<accession>A0A6H2H505</accession>
<dbReference type="AlphaFoldDB" id="A0A6H2H505"/>
<organism evidence="1 2">
    <name type="scientific">Polaromonas vacuolata</name>
    <dbReference type="NCBI Taxonomy" id="37448"/>
    <lineage>
        <taxon>Bacteria</taxon>
        <taxon>Pseudomonadati</taxon>
        <taxon>Pseudomonadota</taxon>
        <taxon>Betaproteobacteria</taxon>
        <taxon>Burkholderiales</taxon>
        <taxon>Comamonadaceae</taxon>
        <taxon>Polaromonas</taxon>
    </lineage>
</organism>